<keyword evidence="2" id="KW-1185">Reference proteome</keyword>
<protein>
    <submittedName>
        <fullName evidence="1">Uncharacterized protein</fullName>
    </submittedName>
</protein>
<accession>A0ABQ1FUG0</accession>
<gene>
    <name evidence="1" type="ORF">GCM10010981_19170</name>
</gene>
<reference evidence="2" key="1">
    <citation type="journal article" date="2019" name="Int. J. Syst. Evol. Microbiol.">
        <title>The Global Catalogue of Microorganisms (GCM) 10K type strain sequencing project: providing services to taxonomists for standard genome sequencing and annotation.</title>
        <authorList>
            <consortium name="The Broad Institute Genomics Platform"/>
            <consortium name="The Broad Institute Genome Sequencing Center for Infectious Disease"/>
            <person name="Wu L."/>
            <person name="Ma J."/>
        </authorList>
    </citation>
    <scope>NUCLEOTIDE SEQUENCE [LARGE SCALE GENOMIC DNA]</scope>
    <source>
        <strain evidence="2">CGMCC 1.15439</strain>
    </source>
</reference>
<organism evidence="1 2">
    <name type="scientific">Dyella nitratireducens</name>
    <dbReference type="NCBI Taxonomy" id="1849580"/>
    <lineage>
        <taxon>Bacteria</taxon>
        <taxon>Pseudomonadati</taxon>
        <taxon>Pseudomonadota</taxon>
        <taxon>Gammaproteobacteria</taxon>
        <taxon>Lysobacterales</taxon>
        <taxon>Rhodanobacteraceae</taxon>
        <taxon>Dyella</taxon>
    </lineage>
</organism>
<comment type="caution">
    <text evidence="1">The sequence shown here is derived from an EMBL/GenBank/DDBJ whole genome shotgun (WGS) entry which is preliminary data.</text>
</comment>
<evidence type="ECO:0000313" key="2">
    <source>
        <dbReference type="Proteomes" id="UP000620046"/>
    </source>
</evidence>
<sequence length="80" mass="8467">MAFVAAAPPAIPDAAPELFANRASAGNGPPNAAAAPKPCRNLRRDTMLLLPRFLVVVKAKASAKSLRSNYPDRVQNALTR</sequence>
<proteinExistence type="predicted"/>
<name>A0ABQ1FUG0_9GAMM</name>
<evidence type="ECO:0000313" key="1">
    <source>
        <dbReference type="EMBL" id="GGA30333.1"/>
    </source>
</evidence>
<dbReference type="EMBL" id="BMJA01000001">
    <property type="protein sequence ID" value="GGA30333.1"/>
    <property type="molecule type" value="Genomic_DNA"/>
</dbReference>
<dbReference type="Proteomes" id="UP000620046">
    <property type="component" value="Unassembled WGS sequence"/>
</dbReference>